<dbReference type="InterPro" id="IPR049806">
    <property type="entry name" value="MasK-like_C"/>
</dbReference>
<dbReference type="OrthoDB" id="5392467at2"/>
<dbReference type="Proteomes" id="UP000295781">
    <property type="component" value="Chromosome"/>
</dbReference>
<evidence type="ECO:0000256" key="1">
    <source>
        <dbReference type="SAM" id="MobiDB-lite"/>
    </source>
</evidence>
<reference evidence="2 3" key="1">
    <citation type="submission" date="2015-09" db="EMBL/GenBank/DDBJ databases">
        <title>Sorangium comparison.</title>
        <authorList>
            <person name="Zaburannyi N."/>
            <person name="Bunk B."/>
            <person name="Overmann J."/>
            <person name="Mueller R."/>
        </authorList>
    </citation>
    <scope>NUCLEOTIDE SEQUENCE [LARGE SCALE GENOMIC DNA]</scope>
    <source>
        <strain evidence="2 3">So ceGT47</strain>
    </source>
</reference>
<dbReference type="AlphaFoldDB" id="A0A4P2Q607"/>
<evidence type="ECO:0000313" key="2">
    <source>
        <dbReference type="EMBL" id="AUX24855.1"/>
    </source>
</evidence>
<organism evidence="2 3">
    <name type="scientific">Sorangium cellulosum</name>
    <name type="common">Polyangium cellulosum</name>
    <dbReference type="NCBI Taxonomy" id="56"/>
    <lineage>
        <taxon>Bacteria</taxon>
        <taxon>Pseudomonadati</taxon>
        <taxon>Myxococcota</taxon>
        <taxon>Polyangia</taxon>
        <taxon>Polyangiales</taxon>
        <taxon>Polyangiaceae</taxon>
        <taxon>Sorangium</taxon>
    </lineage>
</organism>
<dbReference type="RefSeq" id="WP_129351413.1">
    <property type="nucleotide sequence ID" value="NZ_CP012670.1"/>
</dbReference>
<name>A0A4P2Q607_SORCE</name>
<feature type="compositionally biased region" description="Gly residues" evidence="1">
    <location>
        <begin position="254"/>
        <end position="268"/>
    </location>
</feature>
<evidence type="ECO:0008006" key="4">
    <source>
        <dbReference type="Google" id="ProtNLM"/>
    </source>
</evidence>
<dbReference type="NCBIfam" id="NF033768">
    <property type="entry name" value="myxo_SS_tail"/>
    <property type="match status" value="1"/>
</dbReference>
<accession>A0A4P2Q607</accession>
<feature type="region of interest" description="Disordered" evidence="1">
    <location>
        <begin position="220"/>
        <end position="271"/>
    </location>
</feature>
<sequence length="481" mass="48246">MTQQQPHPTPSRPGQPGQMTAVMRAIPQATGPKVLRIGLVQGGKVIEERVIKQRTHVTIGPSEKSMFVIPSKSIPPSFRLFELVGGEYFLNFLEGMTGRVAFKAGVSELSALKSSAKRVTVGNTQAFQVQLSEEARGKIVAGETTFLFQFVAPPPVQPKPQLPVSVKSGIASDIDWTTTIIAAFSFLFHFGAVGSIYSDWMDPVVDDEVDVAQLLESVRQLPPPPPVEQPKEAVEAPAATAAATAEAPKAASGGSKGGAGSPGKGSGGISDARASAIANELAQLDVQMLAALNSSGNATSSVLSSGDVPTGLLENAAASGAGVGKGGVAGLNMGSSGGGTVRPGTAGGGGLATIGNTGTSGPATAGSAQAVKGPVGNAQVGGAAVSGGSVSNAPAVVARMTAGFRRCYNKGLQEDPTMKGSVRITARVGPNGEVLSATPSGGSTLSGTVISCVVARVQSAQFAPPEGGGATIVIPVTFVSQ</sequence>
<gene>
    <name evidence="2" type="ORF">SOCEGT47_053950</name>
</gene>
<proteinExistence type="predicted"/>
<feature type="compositionally biased region" description="Low complexity" evidence="1">
    <location>
        <begin position="235"/>
        <end position="253"/>
    </location>
</feature>
<dbReference type="EMBL" id="CP012670">
    <property type="protein sequence ID" value="AUX24855.1"/>
    <property type="molecule type" value="Genomic_DNA"/>
</dbReference>
<protein>
    <recommendedName>
        <fullName evidence="4">TonB C-terminal domain-containing protein</fullName>
    </recommendedName>
</protein>
<evidence type="ECO:0000313" key="3">
    <source>
        <dbReference type="Proteomes" id="UP000295781"/>
    </source>
</evidence>